<reference evidence="1 2" key="1">
    <citation type="submission" date="2019-07" db="EMBL/GenBank/DDBJ databases">
        <title>Whole genome shotgun sequence of Deinococcus cellulosilyticus NBRC 106333.</title>
        <authorList>
            <person name="Hosoyama A."/>
            <person name="Uohara A."/>
            <person name="Ohji S."/>
            <person name="Ichikawa N."/>
        </authorList>
    </citation>
    <scope>NUCLEOTIDE SEQUENCE [LARGE SCALE GENOMIC DNA]</scope>
    <source>
        <strain evidence="1 2">NBRC 106333</strain>
    </source>
</reference>
<accession>A0A511N325</accession>
<dbReference type="Proteomes" id="UP000321306">
    <property type="component" value="Unassembled WGS sequence"/>
</dbReference>
<sequence>MGCVRPQSDSGPANQIVENSIPTQDTLLKDINKSQRKIFEKIVKYFDKFNKEHDLPNEKLDENKFNFSIFDKGDNWEFRIYELPPAGVIWPGGSTVVLIRKKDLEILKVVPGR</sequence>
<comment type="caution">
    <text evidence="1">The sequence shown here is derived from an EMBL/GenBank/DDBJ whole genome shotgun (WGS) entry which is preliminary data.</text>
</comment>
<gene>
    <name evidence="1" type="ORF">DC3_24460</name>
</gene>
<proteinExistence type="predicted"/>
<evidence type="ECO:0000313" key="2">
    <source>
        <dbReference type="Proteomes" id="UP000321306"/>
    </source>
</evidence>
<dbReference type="AlphaFoldDB" id="A0A511N325"/>
<evidence type="ECO:0000313" key="1">
    <source>
        <dbReference type="EMBL" id="GEM46811.1"/>
    </source>
</evidence>
<protein>
    <submittedName>
        <fullName evidence="1">Uncharacterized protein</fullName>
    </submittedName>
</protein>
<dbReference type="EMBL" id="BJXB01000009">
    <property type="protein sequence ID" value="GEM46811.1"/>
    <property type="molecule type" value="Genomic_DNA"/>
</dbReference>
<keyword evidence="2" id="KW-1185">Reference proteome</keyword>
<name>A0A511N325_DEIC1</name>
<organism evidence="1 2">
    <name type="scientific">Deinococcus cellulosilyticus (strain DSM 18568 / NBRC 106333 / KACC 11606 / 5516J-15)</name>
    <dbReference type="NCBI Taxonomy" id="1223518"/>
    <lineage>
        <taxon>Bacteria</taxon>
        <taxon>Thermotogati</taxon>
        <taxon>Deinococcota</taxon>
        <taxon>Deinococci</taxon>
        <taxon>Deinococcales</taxon>
        <taxon>Deinococcaceae</taxon>
        <taxon>Deinococcus</taxon>
    </lineage>
</organism>